<name>A0A562J383_9FIRM</name>
<feature type="modified residue" description="4-aspartylphosphate" evidence="5">
    <location>
        <position position="52"/>
    </location>
</feature>
<dbReference type="GO" id="GO:0005524">
    <property type="term" value="F:ATP binding"/>
    <property type="evidence" value="ECO:0007669"/>
    <property type="project" value="UniProtKB-KW"/>
</dbReference>
<dbReference type="PROSITE" id="PS00675">
    <property type="entry name" value="SIGMA54_INTERACT_1"/>
    <property type="match status" value="1"/>
</dbReference>
<dbReference type="InterPro" id="IPR025662">
    <property type="entry name" value="Sigma_54_int_dom_ATP-bd_1"/>
</dbReference>
<dbReference type="RefSeq" id="WP_145086071.1">
    <property type="nucleotide sequence ID" value="NZ_VLKH01000012.1"/>
</dbReference>
<dbReference type="InterPro" id="IPR003593">
    <property type="entry name" value="AAA+_ATPase"/>
</dbReference>
<dbReference type="Pfam" id="PF02954">
    <property type="entry name" value="HTH_8"/>
    <property type="match status" value="1"/>
</dbReference>
<evidence type="ECO:0000256" key="4">
    <source>
        <dbReference type="ARBA" id="ARBA00023163"/>
    </source>
</evidence>
<feature type="domain" description="Response regulatory" evidence="7">
    <location>
        <begin position="4"/>
        <end position="117"/>
    </location>
</feature>
<dbReference type="Gene3D" id="3.40.50.300">
    <property type="entry name" value="P-loop containing nucleotide triphosphate hydrolases"/>
    <property type="match status" value="1"/>
</dbReference>
<evidence type="ECO:0000259" key="6">
    <source>
        <dbReference type="PROSITE" id="PS50045"/>
    </source>
</evidence>
<dbReference type="OrthoDB" id="5411866at2"/>
<keyword evidence="8" id="KW-0238">DNA-binding</keyword>
<keyword evidence="5" id="KW-0597">Phosphoprotein</keyword>
<evidence type="ECO:0000256" key="1">
    <source>
        <dbReference type="ARBA" id="ARBA00022741"/>
    </source>
</evidence>
<evidence type="ECO:0000256" key="5">
    <source>
        <dbReference type="PROSITE-ProRule" id="PRU00169"/>
    </source>
</evidence>
<dbReference type="InterPro" id="IPR011006">
    <property type="entry name" value="CheY-like_superfamily"/>
</dbReference>
<dbReference type="InterPro" id="IPR001789">
    <property type="entry name" value="Sig_transdc_resp-reg_receiver"/>
</dbReference>
<feature type="domain" description="Sigma-54 factor interaction" evidence="6">
    <location>
        <begin position="137"/>
        <end position="366"/>
    </location>
</feature>
<dbReference type="Gene3D" id="1.10.10.60">
    <property type="entry name" value="Homeodomain-like"/>
    <property type="match status" value="1"/>
</dbReference>
<dbReference type="InterPro" id="IPR027417">
    <property type="entry name" value="P-loop_NTPase"/>
</dbReference>
<protein>
    <submittedName>
        <fullName evidence="8">DNA-binding NtrC family response regulator</fullName>
    </submittedName>
</protein>
<dbReference type="InterPro" id="IPR002078">
    <property type="entry name" value="Sigma_54_int"/>
</dbReference>
<dbReference type="Pfam" id="PF25601">
    <property type="entry name" value="AAA_lid_14"/>
    <property type="match status" value="1"/>
</dbReference>
<dbReference type="Pfam" id="PF00158">
    <property type="entry name" value="Sigma54_activat"/>
    <property type="match status" value="1"/>
</dbReference>
<reference evidence="8 9" key="1">
    <citation type="submission" date="2019-07" db="EMBL/GenBank/DDBJ databases">
        <title>Genomic Encyclopedia of Type Strains, Phase I: the one thousand microbial genomes (KMG-I) project.</title>
        <authorList>
            <person name="Kyrpides N."/>
        </authorList>
    </citation>
    <scope>NUCLEOTIDE SEQUENCE [LARGE SCALE GENOMIC DNA]</scope>
    <source>
        <strain evidence="8 9">DSM 13558</strain>
    </source>
</reference>
<gene>
    <name evidence="8" type="ORF">LY60_03229</name>
</gene>
<comment type="caution">
    <text evidence="8">The sequence shown here is derived from an EMBL/GenBank/DDBJ whole genome shotgun (WGS) entry which is preliminary data.</text>
</comment>
<dbReference type="PANTHER" id="PTHR32071:SF113">
    <property type="entry name" value="ALGINATE BIOSYNTHESIS TRANSCRIPTIONAL REGULATORY PROTEIN ALGB"/>
    <property type="match status" value="1"/>
</dbReference>
<dbReference type="SMART" id="SM00382">
    <property type="entry name" value="AAA"/>
    <property type="match status" value="1"/>
</dbReference>
<dbReference type="PANTHER" id="PTHR32071">
    <property type="entry name" value="TRANSCRIPTIONAL REGULATORY PROTEIN"/>
    <property type="match status" value="1"/>
</dbReference>
<sequence length="447" mass="50857">MKTKILIVDDEIKILRALKFLLEDNYNVYTSDNINDAKKIFIEEKISLVLLDLRLSEGSGLALMDELLAIDSNAVIIIMTAYSTIENSIKAIKSGAYYFITKPIDNDQLQILLNTASETLNLKKELDLLQGHLRKTPIGDSKAIRDIKSVVDKIKDTDATVLITGESGTGKEIIAQTIHSSSNRAGKPFIAINCAAMPNELLESELFGYKKGSFTGATKDDIGLIRKAENGTLFLDEIGEMNIKLQSKLLRFIQEKEIRQIGDEKNYPVDVRIICSTNRNLKEEIKSGNFREDLYYRINVINIVAPPLRERIEDLDLLVPHFIDKYRISYNKGVKGITDDAMNQLRNYDYVGNVRELENIIQRAVLLCGDEYIGVDSLNLNNPKMIKKNDDISENYIKIYEGETLEDIEKRTIEFALKNNGQNRRWTADSLGISERSLRYKIKEYKL</sequence>
<keyword evidence="2" id="KW-0067">ATP-binding</keyword>
<dbReference type="GO" id="GO:0006355">
    <property type="term" value="P:regulation of DNA-templated transcription"/>
    <property type="evidence" value="ECO:0007669"/>
    <property type="project" value="InterPro"/>
</dbReference>
<dbReference type="InterPro" id="IPR009057">
    <property type="entry name" value="Homeodomain-like_sf"/>
</dbReference>
<dbReference type="CDD" id="cd00009">
    <property type="entry name" value="AAA"/>
    <property type="match status" value="1"/>
</dbReference>
<dbReference type="InterPro" id="IPR058031">
    <property type="entry name" value="AAA_lid_NorR"/>
</dbReference>
<dbReference type="Pfam" id="PF00072">
    <property type="entry name" value="Response_reg"/>
    <property type="match status" value="1"/>
</dbReference>
<keyword evidence="9" id="KW-1185">Reference proteome</keyword>
<evidence type="ECO:0000313" key="9">
    <source>
        <dbReference type="Proteomes" id="UP000315343"/>
    </source>
</evidence>
<evidence type="ECO:0000259" key="7">
    <source>
        <dbReference type="PROSITE" id="PS50110"/>
    </source>
</evidence>
<evidence type="ECO:0000256" key="2">
    <source>
        <dbReference type="ARBA" id="ARBA00022840"/>
    </source>
</evidence>
<dbReference type="PROSITE" id="PS50045">
    <property type="entry name" value="SIGMA54_INTERACT_4"/>
    <property type="match status" value="1"/>
</dbReference>
<dbReference type="InterPro" id="IPR025943">
    <property type="entry name" value="Sigma_54_int_dom_ATP-bd_2"/>
</dbReference>
<dbReference type="FunFam" id="3.40.50.300:FF:000006">
    <property type="entry name" value="DNA-binding transcriptional regulator NtrC"/>
    <property type="match status" value="1"/>
</dbReference>
<dbReference type="SUPFAM" id="SSF46689">
    <property type="entry name" value="Homeodomain-like"/>
    <property type="match status" value="1"/>
</dbReference>
<dbReference type="SUPFAM" id="SSF52540">
    <property type="entry name" value="P-loop containing nucleoside triphosphate hydrolases"/>
    <property type="match status" value="1"/>
</dbReference>
<evidence type="ECO:0000256" key="3">
    <source>
        <dbReference type="ARBA" id="ARBA00023015"/>
    </source>
</evidence>
<dbReference type="InterPro" id="IPR002197">
    <property type="entry name" value="HTH_Fis"/>
</dbReference>
<evidence type="ECO:0000313" key="8">
    <source>
        <dbReference type="EMBL" id="TWH77721.1"/>
    </source>
</evidence>
<dbReference type="SMART" id="SM00448">
    <property type="entry name" value="REC"/>
    <property type="match status" value="1"/>
</dbReference>
<dbReference type="GO" id="GO:0043565">
    <property type="term" value="F:sequence-specific DNA binding"/>
    <property type="evidence" value="ECO:0007669"/>
    <property type="project" value="InterPro"/>
</dbReference>
<dbReference type="Gene3D" id="3.40.50.2300">
    <property type="match status" value="1"/>
</dbReference>
<dbReference type="EMBL" id="VLKH01000012">
    <property type="protein sequence ID" value="TWH77721.1"/>
    <property type="molecule type" value="Genomic_DNA"/>
</dbReference>
<dbReference type="AlphaFoldDB" id="A0A562J383"/>
<dbReference type="PRINTS" id="PR01590">
    <property type="entry name" value="HTHFIS"/>
</dbReference>
<dbReference type="Gene3D" id="1.10.8.60">
    <property type="match status" value="1"/>
</dbReference>
<accession>A0A562J383</accession>
<organism evidence="8 9">
    <name type="scientific">Sedimentibacter saalensis</name>
    <dbReference type="NCBI Taxonomy" id="130788"/>
    <lineage>
        <taxon>Bacteria</taxon>
        <taxon>Bacillati</taxon>
        <taxon>Bacillota</taxon>
        <taxon>Tissierellia</taxon>
        <taxon>Sedimentibacter</taxon>
    </lineage>
</organism>
<dbReference type="PROSITE" id="PS00676">
    <property type="entry name" value="SIGMA54_INTERACT_2"/>
    <property type="match status" value="1"/>
</dbReference>
<dbReference type="Proteomes" id="UP000315343">
    <property type="component" value="Unassembled WGS sequence"/>
</dbReference>
<keyword evidence="1" id="KW-0547">Nucleotide-binding</keyword>
<dbReference type="SUPFAM" id="SSF52172">
    <property type="entry name" value="CheY-like"/>
    <property type="match status" value="1"/>
</dbReference>
<dbReference type="PROSITE" id="PS50110">
    <property type="entry name" value="RESPONSE_REGULATORY"/>
    <property type="match status" value="1"/>
</dbReference>
<keyword evidence="3" id="KW-0805">Transcription regulation</keyword>
<keyword evidence="4" id="KW-0804">Transcription</keyword>
<dbReference type="GO" id="GO:0000160">
    <property type="term" value="P:phosphorelay signal transduction system"/>
    <property type="evidence" value="ECO:0007669"/>
    <property type="project" value="InterPro"/>
</dbReference>
<proteinExistence type="predicted"/>